<name>A0A8E2FB85_9PEZI</name>
<dbReference type="Proteomes" id="UP000250140">
    <property type="component" value="Unassembled WGS sequence"/>
</dbReference>
<feature type="chain" id="PRO_5034258385" evidence="1">
    <location>
        <begin position="21"/>
        <end position="146"/>
    </location>
</feature>
<accession>A0A8E2FB85</accession>
<feature type="signal peptide" evidence="1">
    <location>
        <begin position="1"/>
        <end position="20"/>
    </location>
</feature>
<evidence type="ECO:0000313" key="2">
    <source>
        <dbReference type="EMBL" id="OCL13987.1"/>
    </source>
</evidence>
<proteinExistence type="predicted"/>
<gene>
    <name evidence="2" type="ORF">AOQ84DRAFT_385039</name>
</gene>
<evidence type="ECO:0000256" key="1">
    <source>
        <dbReference type="SAM" id="SignalP"/>
    </source>
</evidence>
<organism evidence="2 3">
    <name type="scientific">Glonium stellatum</name>
    <dbReference type="NCBI Taxonomy" id="574774"/>
    <lineage>
        <taxon>Eukaryota</taxon>
        <taxon>Fungi</taxon>
        <taxon>Dikarya</taxon>
        <taxon>Ascomycota</taxon>
        <taxon>Pezizomycotina</taxon>
        <taxon>Dothideomycetes</taxon>
        <taxon>Pleosporomycetidae</taxon>
        <taxon>Gloniales</taxon>
        <taxon>Gloniaceae</taxon>
        <taxon>Glonium</taxon>
    </lineage>
</organism>
<keyword evidence="1" id="KW-0732">Signal</keyword>
<sequence length="146" mass="14684">MVSFTKLSFTALAAVSISSAIPAGKPTGGPASASVTIYSGPYTCTDPNTPPPTDGSAGTSTIVSTTETQCVIVNVPFSGAFTATLTATPKTGTAGCYIQIYKDQGCGVTLTNQYHGFPFNGVTLGSQVGCASPPVVSYGALEIVCE</sequence>
<protein>
    <submittedName>
        <fullName evidence="2">Uncharacterized protein</fullName>
    </submittedName>
</protein>
<dbReference type="EMBL" id="KV748639">
    <property type="protein sequence ID" value="OCL13987.1"/>
    <property type="molecule type" value="Genomic_DNA"/>
</dbReference>
<keyword evidence="3" id="KW-1185">Reference proteome</keyword>
<evidence type="ECO:0000313" key="3">
    <source>
        <dbReference type="Proteomes" id="UP000250140"/>
    </source>
</evidence>
<reference evidence="2 3" key="1">
    <citation type="journal article" date="2016" name="Nat. Commun.">
        <title>Ectomycorrhizal ecology is imprinted in the genome of the dominant symbiotic fungus Cenococcum geophilum.</title>
        <authorList>
            <consortium name="DOE Joint Genome Institute"/>
            <person name="Peter M."/>
            <person name="Kohler A."/>
            <person name="Ohm R.A."/>
            <person name="Kuo A."/>
            <person name="Krutzmann J."/>
            <person name="Morin E."/>
            <person name="Arend M."/>
            <person name="Barry K.W."/>
            <person name="Binder M."/>
            <person name="Choi C."/>
            <person name="Clum A."/>
            <person name="Copeland A."/>
            <person name="Grisel N."/>
            <person name="Haridas S."/>
            <person name="Kipfer T."/>
            <person name="LaButti K."/>
            <person name="Lindquist E."/>
            <person name="Lipzen A."/>
            <person name="Maire R."/>
            <person name="Meier B."/>
            <person name="Mihaltcheva S."/>
            <person name="Molinier V."/>
            <person name="Murat C."/>
            <person name="Poggeler S."/>
            <person name="Quandt C.A."/>
            <person name="Sperisen C."/>
            <person name="Tritt A."/>
            <person name="Tisserant E."/>
            <person name="Crous P.W."/>
            <person name="Henrissat B."/>
            <person name="Nehls U."/>
            <person name="Egli S."/>
            <person name="Spatafora J.W."/>
            <person name="Grigoriev I.V."/>
            <person name="Martin F.M."/>
        </authorList>
    </citation>
    <scope>NUCLEOTIDE SEQUENCE [LARGE SCALE GENOMIC DNA]</scope>
    <source>
        <strain evidence="2 3">CBS 207.34</strain>
    </source>
</reference>
<dbReference type="AlphaFoldDB" id="A0A8E2FB85"/>
<dbReference type="OrthoDB" id="3515484at2759"/>